<dbReference type="AlphaFoldDB" id="F2UNK6"/>
<dbReference type="InParanoid" id="F2UNK6"/>
<comment type="cofactor">
    <cofactor evidence="1">
        <name>a divalent metal cation</name>
        <dbReference type="ChEBI" id="CHEBI:60240"/>
    </cofactor>
</comment>
<dbReference type="PANTHER" id="PTHR34615">
    <property type="entry name" value="PX DOMAIN-CONTAINING PROTEIN"/>
    <property type="match status" value="1"/>
</dbReference>
<dbReference type="OrthoDB" id="5956446at2759"/>
<evidence type="ECO:0000313" key="4">
    <source>
        <dbReference type="EMBL" id="EGD79211.1"/>
    </source>
</evidence>
<dbReference type="Proteomes" id="UP000007799">
    <property type="component" value="Unassembled WGS sequence"/>
</dbReference>
<dbReference type="OMA" id="CEHIARR"/>
<dbReference type="RefSeq" id="XP_004989296.1">
    <property type="nucleotide sequence ID" value="XM_004989239.1"/>
</dbReference>
<feature type="domain" description="DDE Tnp4" evidence="3">
    <location>
        <begin position="176"/>
        <end position="330"/>
    </location>
</feature>
<dbReference type="InterPro" id="IPR027806">
    <property type="entry name" value="HARBI1_dom"/>
</dbReference>
<keyword evidence="2" id="KW-0479">Metal-binding</keyword>
<dbReference type="EMBL" id="GL832984">
    <property type="protein sequence ID" value="EGD79211.1"/>
    <property type="molecule type" value="Genomic_DNA"/>
</dbReference>
<protein>
    <recommendedName>
        <fullName evidence="3">DDE Tnp4 domain-containing protein</fullName>
    </recommendedName>
</protein>
<accession>F2UNK6</accession>
<dbReference type="eggNOG" id="ENOG502RZYI">
    <property type="taxonomic scope" value="Eukaryota"/>
</dbReference>
<dbReference type="GO" id="GO:0046872">
    <property type="term" value="F:metal ion binding"/>
    <property type="evidence" value="ECO:0007669"/>
    <property type="project" value="UniProtKB-KW"/>
</dbReference>
<evidence type="ECO:0000256" key="1">
    <source>
        <dbReference type="ARBA" id="ARBA00001968"/>
    </source>
</evidence>
<evidence type="ECO:0000313" key="5">
    <source>
        <dbReference type="Proteomes" id="UP000007799"/>
    </source>
</evidence>
<proteinExistence type="predicted"/>
<dbReference type="GeneID" id="16069840"/>
<name>F2UNK6_SALR5</name>
<sequence>MPRSSSWRQRRYLRRLLMLAMLSSRVDMALVLVARLLSLCKRPPRVRCDPGARLDLHRIDPGAFYRLFRVNTVDDMLRLADALRIPDTARGVEALALLLYRLAYPCRLVEIQIALVAWSEAKISSVINCVLDDLFARYKNKIAFDETMLSKERCKLYADTLERKGCPAPPHFFGFIDGTVKSVCRPVIFEDILYTGYKRTHAIKFQGVMTPCGLMASFFGPFPGTHHDARMYHESRVEGHINRLDVPDGYMLYGDGAYPWGPRLRRPFRQPPAGSAKRRHNYLMSKFRQSVEWGFGKLFTIFAFLDFGKNLKVLWQPVGKLCLVACLLCNCHTCLYGCETSDFTGLDPPELEEYV</sequence>
<dbReference type="Pfam" id="PF13359">
    <property type="entry name" value="DDE_Tnp_4"/>
    <property type="match status" value="1"/>
</dbReference>
<gene>
    <name evidence="4" type="ORF">PTSG_12960</name>
</gene>
<reference evidence="4" key="1">
    <citation type="submission" date="2009-08" db="EMBL/GenBank/DDBJ databases">
        <title>Annotation of Salpingoeca rosetta.</title>
        <authorList>
            <consortium name="The Broad Institute Genome Sequencing Platform"/>
            <person name="Russ C."/>
            <person name="Cuomo C."/>
            <person name="Burger G."/>
            <person name="Gray M.W."/>
            <person name="Holland P.W.H."/>
            <person name="King N."/>
            <person name="Lang F.B.F."/>
            <person name="Roger A.J."/>
            <person name="Ruiz-Trillo I."/>
            <person name="Young S.K."/>
            <person name="Zeng Q."/>
            <person name="Gargeya S."/>
            <person name="Alvarado L."/>
            <person name="Berlin A."/>
            <person name="Chapman S.B."/>
            <person name="Chen Z."/>
            <person name="Freedman E."/>
            <person name="Gellesch M."/>
            <person name="Goldberg J."/>
            <person name="Griggs A."/>
            <person name="Gujja S."/>
            <person name="Heilman E."/>
            <person name="Heiman D."/>
            <person name="Howarth C."/>
            <person name="Mehta T."/>
            <person name="Neiman D."/>
            <person name="Pearson M."/>
            <person name="Roberts A."/>
            <person name="Saif S."/>
            <person name="Shea T."/>
            <person name="Shenoy N."/>
            <person name="Sisk P."/>
            <person name="Stolte C."/>
            <person name="Sykes S."/>
            <person name="White J."/>
            <person name="Yandava C."/>
            <person name="Haas B."/>
            <person name="Nusbaum C."/>
            <person name="Birren B."/>
        </authorList>
    </citation>
    <scope>NUCLEOTIDE SEQUENCE [LARGE SCALE GENOMIC DNA]</scope>
    <source>
        <strain evidence="4">ATCC 50818</strain>
    </source>
</reference>
<organism evidence="5">
    <name type="scientific">Salpingoeca rosetta (strain ATCC 50818 / BSB-021)</name>
    <dbReference type="NCBI Taxonomy" id="946362"/>
    <lineage>
        <taxon>Eukaryota</taxon>
        <taxon>Choanoflagellata</taxon>
        <taxon>Craspedida</taxon>
        <taxon>Salpingoecidae</taxon>
        <taxon>Salpingoeca</taxon>
    </lineage>
</organism>
<evidence type="ECO:0000259" key="3">
    <source>
        <dbReference type="Pfam" id="PF13359"/>
    </source>
</evidence>
<evidence type="ECO:0000256" key="2">
    <source>
        <dbReference type="ARBA" id="ARBA00022723"/>
    </source>
</evidence>
<keyword evidence="5" id="KW-1185">Reference proteome</keyword>
<dbReference type="KEGG" id="sre:PTSG_12960"/>
<dbReference type="PANTHER" id="PTHR34615:SF1">
    <property type="entry name" value="PX DOMAIN-CONTAINING PROTEIN"/>
    <property type="match status" value="1"/>
</dbReference>